<organism evidence="6 7">
    <name type="scientific">Sphingobacterium allocomposti</name>
    <dbReference type="NCBI Taxonomy" id="415956"/>
    <lineage>
        <taxon>Bacteria</taxon>
        <taxon>Pseudomonadati</taxon>
        <taxon>Bacteroidota</taxon>
        <taxon>Sphingobacteriia</taxon>
        <taxon>Sphingobacteriales</taxon>
        <taxon>Sphingobacteriaceae</taxon>
        <taxon>Sphingobacterium</taxon>
    </lineage>
</organism>
<gene>
    <name evidence="6" type="ORF">BC792_10372</name>
</gene>
<evidence type="ECO:0000256" key="2">
    <source>
        <dbReference type="PROSITE-ProRule" id="PRU00325"/>
    </source>
</evidence>
<dbReference type="SMART" id="SM00490">
    <property type="entry name" value="HELICc"/>
    <property type="match status" value="1"/>
</dbReference>
<evidence type="ECO:0000259" key="4">
    <source>
        <dbReference type="PROSITE" id="PS51192"/>
    </source>
</evidence>
<dbReference type="EMBL" id="VNHX01000003">
    <property type="protein sequence ID" value="TYP97146.1"/>
    <property type="molecule type" value="Genomic_DNA"/>
</dbReference>
<dbReference type="PANTHER" id="PTHR10799">
    <property type="entry name" value="SNF2/RAD54 HELICASE FAMILY"/>
    <property type="match status" value="1"/>
</dbReference>
<dbReference type="Gene3D" id="3.40.50.10810">
    <property type="entry name" value="Tandem AAA-ATPase domain"/>
    <property type="match status" value="1"/>
</dbReference>
<dbReference type="AlphaFoldDB" id="A0A5S5DQ52"/>
<dbReference type="Pfam" id="PF00176">
    <property type="entry name" value="SNF2-rel_dom"/>
    <property type="match status" value="1"/>
</dbReference>
<reference evidence="6 7" key="1">
    <citation type="submission" date="2019-07" db="EMBL/GenBank/DDBJ databases">
        <title>Genomic Encyclopedia of Archaeal and Bacterial Type Strains, Phase II (KMG-II): from individual species to whole genera.</title>
        <authorList>
            <person name="Goeker M."/>
        </authorList>
    </citation>
    <scope>NUCLEOTIDE SEQUENCE [LARGE SCALE GENOMIC DNA]</scope>
    <source>
        <strain evidence="6 7">DSM 18850</strain>
    </source>
</reference>
<dbReference type="Gene3D" id="3.40.50.300">
    <property type="entry name" value="P-loop containing nucleotide triphosphate hydrolases"/>
    <property type="match status" value="1"/>
</dbReference>
<dbReference type="PROSITE" id="PS51192">
    <property type="entry name" value="HELICASE_ATP_BIND_1"/>
    <property type="match status" value="1"/>
</dbReference>
<feature type="domain" description="Helicase ATP-binding" evidence="4">
    <location>
        <begin position="669"/>
        <end position="828"/>
    </location>
</feature>
<dbReference type="InterPro" id="IPR001650">
    <property type="entry name" value="Helicase_C-like"/>
</dbReference>
<feature type="domain" description="Helicase C-terminal" evidence="5">
    <location>
        <begin position="950"/>
        <end position="1102"/>
    </location>
</feature>
<dbReference type="GO" id="GO:0005524">
    <property type="term" value="F:ATP binding"/>
    <property type="evidence" value="ECO:0007669"/>
    <property type="project" value="InterPro"/>
</dbReference>
<dbReference type="InterPro" id="IPR007527">
    <property type="entry name" value="Znf_SWIM"/>
</dbReference>
<evidence type="ECO:0000313" key="7">
    <source>
        <dbReference type="Proteomes" id="UP000325105"/>
    </source>
</evidence>
<dbReference type="OrthoDB" id="9760715at2"/>
<dbReference type="Pfam" id="PF00271">
    <property type="entry name" value="Helicase_C"/>
    <property type="match status" value="1"/>
</dbReference>
<dbReference type="SMART" id="SM00487">
    <property type="entry name" value="DEXDc"/>
    <property type="match status" value="1"/>
</dbReference>
<evidence type="ECO:0000313" key="6">
    <source>
        <dbReference type="EMBL" id="TYP97146.1"/>
    </source>
</evidence>
<feature type="domain" description="SWIM-type" evidence="3">
    <location>
        <begin position="64"/>
        <end position="100"/>
    </location>
</feature>
<keyword evidence="1" id="KW-0378">Hydrolase</keyword>
<dbReference type="GO" id="GO:0008270">
    <property type="term" value="F:zinc ion binding"/>
    <property type="evidence" value="ECO:0007669"/>
    <property type="project" value="UniProtKB-KW"/>
</dbReference>
<dbReference type="Proteomes" id="UP000325105">
    <property type="component" value="Unassembled WGS sequence"/>
</dbReference>
<dbReference type="PROSITE" id="PS51194">
    <property type="entry name" value="HELICASE_CTER"/>
    <property type="match status" value="1"/>
</dbReference>
<dbReference type="InterPro" id="IPR000330">
    <property type="entry name" value="SNF2_N"/>
</dbReference>
<dbReference type="PROSITE" id="PS50966">
    <property type="entry name" value="ZF_SWIM"/>
    <property type="match status" value="1"/>
</dbReference>
<evidence type="ECO:0000259" key="3">
    <source>
        <dbReference type="PROSITE" id="PS50966"/>
    </source>
</evidence>
<dbReference type="GO" id="GO:0016787">
    <property type="term" value="F:hydrolase activity"/>
    <property type="evidence" value="ECO:0007669"/>
    <property type="project" value="UniProtKB-KW"/>
</dbReference>
<sequence>MRLPTNEYVLDPFDVHTLKEIDLLSHYRLAQIPDRNDVYRLRVLELVVDKAVFSFGDPIVTDLTHVSIRKTGDRLYLACSCTYQEDALCPHAWTAVTAILNVRVYRPFFDRQARQELFAAHGAAYGLQDEPELDNLFTLQYDEGNLLVQPIDDNVLFVASSADGSQFPILPAVGPRPPQGRSENRILVIGRHRFYRQLRFELIDVEWTKAGKIKSITEFIDPAAHVWKTEDADAVKFYAAIQTFQNSYDEENSVADLEALKAIQRNPLNIPFYYHHRELSEKINGRSLTPIGMQLLEADLVLSVFKRKPFYEIDASLEWMGRRYPVRQLRFRHRYFLADDDQLFLIADQQLLQLLEHFRNGPERFLVHETQFEDFKTGRLDPLAEKIKIHYAYIRPATAVEAALLTDDRERILYISQEGSYIVLTPVMRYGGVEVALYSKKEILVEDANGNLVRIARDLDAEDIFKERVVSQHADFKKQLGEPHFFYLHHREFLDGEWFLDAFDFWRNEGITLLGFEQLNITKMSPHKAKIDIKVVSGTDWFNAKLKVSFGQQQASMKQLYRAIRNETRYVQLDDGATGILPEAWLEKIAAYFRLSVLEGDLLRIPKAAYAELGDVFESGMLSDEVREAIAGYEKKLRLAKTGASASVVPKDLNTELRPYQREGLHWLLQLDELGFGGCLADDMGLGKTVQIIAFLLAQREKRGQTANLVVTSTSLIFNWYRELQQFAPTLRVLIVSGSRRNGLWQQASGYDVILTTYGVVHADIQHLKKIFFNSIILDESQTIKNPSSERYKAVSFLRARVRFALTGTPVENNTFDLYGQLSIVCPGLLGSKQYFSNTYAIPIDRFGDGKRSLSLQQKIAPFILRRTKAQVAKDLPDKNEMLIYCEMGEQQRAIYTSYEQELRDFIAGIDDDELGRRRMHVLAGLTKLRQICNAPALLKEGYDRRLSAKIDVLLEQLEIIATNHKVVVFSQFVEMLNLIKERLDGQQIGYAYLTGATKDRGSVVQQFQDDPHSRIFLISLKAGGTGLNLTAAAYVFLVDPWWNPAVENQAIDRIYRIGQNKQVFAVRLLTPDTIEEKIRSLQEKKQQLATDVVKVDLDVVNKFNKHEWLQLLS</sequence>
<name>A0A5S5DQ52_9SPHI</name>
<keyword evidence="7" id="KW-1185">Reference proteome</keyword>
<protein>
    <submittedName>
        <fullName evidence="6">SNF2 helicase associated protein</fullName>
    </submittedName>
</protein>
<dbReference type="InterPro" id="IPR027417">
    <property type="entry name" value="P-loop_NTPase"/>
</dbReference>
<evidence type="ECO:0000259" key="5">
    <source>
        <dbReference type="PROSITE" id="PS51194"/>
    </source>
</evidence>
<dbReference type="SUPFAM" id="SSF52540">
    <property type="entry name" value="P-loop containing nucleoside triphosphate hydrolases"/>
    <property type="match status" value="2"/>
</dbReference>
<accession>A0A5S5DQ52</accession>
<proteinExistence type="predicted"/>
<dbReference type="CDD" id="cd18793">
    <property type="entry name" value="SF2_C_SNF"/>
    <property type="match status" value="1"/>
</dbReference>
<dbReference type="InterPro" id="IPR038718">
    <property type="entry name" value="SNF2-like_sf"/>
</dbReference>
<keyword evidence="2" id="KW-0862">Zinc</keyword>
<comment type="caution">
    <text evidence="6">The sequence shown here is derived from an EMBL/GenBank/DDBJ whole genome shotgun (WGS) entry which is preliminary data.</text>
</comment>
<dbReference type="InterPro" id="IPR049730">
    <property type="entry name" value="SNF2/RAD54-like_C"/>
</dbReference>
<keyword evidence="2" id="KW-0479">Metal-binding</keyword>
<keyword evidence="2" id="KW-0863">Zinc-finger</keyword>
<dbReference type="InterPro" id="IPR014001">
    <property type="entry name" value="Helicase_ATP-bd"/>
</dbReference>
<dbReference type="RefSeq" id="WP_148907544.1">
    <property type="nucleotide sequence ID" value="NZ_VNHX01000003.1"/>
</dbReference>
<evidence type="ECO:0000256" key="1">
    <source>
        <dbReference type="ARBA" id="ARBA00022801"/>
    </source>
</evidence>